<feature type="transmembrane region" description="Helical" evidence="7">
    <location>
        <begin position="43"/>
        <end position="72"/>
    </location>
</feature>
<name>A0AAF3EW51_9BILA</name>
<dbReference type="Proteomes" id="UP000887575">
    <property type="component" value="Unassembled WGS sequence"/>
</dbReference>
<evidence type="ECO:0000256" key="4">
    <source>
        <dbReference type="ARBA" id="ARBA00022989"/>
    </source>
</evidence>
<feature type="transmembrane region" description="Helical" evidence="7">
    <location>
        <begin position="419"/>
        <end position="438"/>
    </location>
</feature>
<protein>
    <submittedName>
        <fullName evidence="9">Uncharacterized protein</fullName>
    </submittedName>
</protein>
<feature type="transmembrane region" description="Helical" evidence="7">
    <location>
        <begin position="204"/>
        <end position="223"/>
    </location>
</feature>
<evidence type="ECO:0000256" key="1">
    <source>
        <dbReference type="ARBA" id="ARBA00004141"/>
    </source>
</evidence>
<dbReference type="PANTHER" id="PTHR11119">
    <property type="entry name" value="XANTHINE-URACIL / VITAMIN C PERMEASE FAMILY MEMBER"/>
    <property type="match status" value="1"/>
</dbReference>
<organism evidence="8 9">
    <name type="scientific">Mesorhabditis belari</name>
    <dbReference type="NCBI Taxonomy" id="2138241"/>
    <lineage>
        <taxon>Eukaryota</taxon>
        <taxon>Metazoa</taxon>
        <taxon>Ecdysozoa</taxon>
        <taxon>Nematoda</taxon>
        <taxon>Chromadorea</taxon>
        <taxon>Rhabditida</taxon>
        <taxon>Rhabditina</taxon>
        <taxon>Rhabditomorpha</taxon>
        <taxon>Rhabditoidea</taxon>
        <taxon>Rhabditidae</taxon>
        <taxon>Mesorhabditinae</taxon>
        <taxon>Mesorhabditis</taxon>
    </lineage>
</organism>
<evidence type="ECO:0000313" key="8">
    <source>
        <dbReference type="Proteomes" id="UP000887575"/>
    </source>
</evidence>
<feature type="transmembrane region" description="Helical" evidence="7">
    <location>
        <begin position="84"/>
        <end position="108"/>
    </location>
</feature>
<reference evidence="9" key="1">
    <citation type="submission" date="2024-02" db="UniProtKB">
        <authorList>
            <consortium name="WormBaseParasite"/>
        </authorList>
    </citation>
    <scope>IDENTIFICATION</scope>
</reference>
<evidence type="ECO:0000256" key="5">
    <source>
        <dbReference type="ARBA" id="ARBA00023136"/>
    </source>
</evidence>
<evidence type="ECO:0000256" key="6">
    <source>
        <dbReference type="SAM" id="MobiDB-lite"/>
    </source>
</evidence>
<feature type="transmembrane region" description="Helical" evidence="7">
    <location>
        <begin position="244"/>
        <end position="267"/>
    </location>
</feature>
<dbReference type="GO" id="GO:0022857">
    <property type="term" value="F:transmembrane transporter activity"/>
    <property type="evidence" value="ECO:0007669"/>
    <property type="project" value="InterPro"/>
</dbReference>
<dbReference type="WBParaSite" id="MBELARI_LOCUS18427">
    <property type="protein sequence ID" value="MBELARI_LOCUS18427"/>
    <property type="gene ID" value="MBELARI_LOCUS18427"/>
</dbReference>
<keyword evidence="4 7" id="KW-1133">Transmembrane helix</keyword>
<evidence type="ECO:0000256" key="7">
    <source>
        <dbReference type="SAM" id="Phobius"/>
    </source>
</evidence>
<keyword evidence="8" id="KW-1185">Reference proteome</keyword>
<feature type="transmembrane region" description="Helical" evidence="7">
    <location>
        <begin position="392"/>
        <end position="413"/>
    </location>
</feature>
<evidence type="ECO:0000256" key="3">
    <source>
        <dbReference type="ARBA" id="ARBA00022692"/>
    </source>
</evidence>
<feature type="transmembrane region" description="Helical" evidence="7">
    <location>
        <begin position="450"/>
        <end position="467"/>
    </location>
</feature>
<dbReference type="GO" id="GO:0016020">
    <property type="term" value="C:membrane"/>
    <property type="evidence" value="ECO:0007669"/>
    <property type="project" value="UniProtKB-SubCell"/>
</dbReference>
<feature type="transmembrane region" description="Helical" evidence="7">
    <location>
        <begin position="357"/>
        <end position="380"/>
    </location>
</feature>
<proteinExistence type="inferred from homology"/>
<comment type="subcellular location">
    <subcellularLocation>
        <location evidence="1">Membrane</location>
        <topology evidence="1">Multi-pass membrane protein</topology>
    </subcellularLocation>
</comment>
<sequence>MSLVKRKSKEFEQSSDCSSVDENEETPKKSILLYKVNDYPPPIIAVVLAFQQWMVALSGYFVTPFLVADIVCAGKATPKLRVNLMASTFVSGGIASFVQATFGVRLAIVHGHSLQFLAPLLAYGNLPENACKAGYGDDVPEEEWHQRIAMFSGSMLLASLFFFLIGLSGAVGIFARFVGPITIVPLLTLLAIAVVPTIEEKLTSHYMAVVELVLLVIFAMYMENIDIPFPYYSFKEKKFKVLRAPLIGQFSFMLGMLISWFICWILTASSLIDDYSPASTNNNATSGLVSDAPWFKVPYPGEYGAPKLDTAMCIGYGAAVLSQIVENVGSYKMGARVSEEGNPPRDAVNRGIMVEGFGSIVASIVSIPIGVTTFAGNIALLQFTRVVSRVTVQLVGIFFVFLGLFTKFAAVFASIPDPLVGGILCLSMSAIAGVALSNLRMVNLNQTRNLAIMGLALIVGITVPKHFTKTPVDSGNKTWDQVFNMLLNIEMLVGGGLAFILDNTVPGASRADRGLVEDEETIELTEGFWMPEFFDRWLNRMPALRKLPFMPSKPNPGKFSTHDRSLSQTTTIDEELGKSYL</sequence>
<feature type="transmembrane region" description="Helical" evidence="7">
    <location>
        <begin position="148"/>
        <end position="170"/>
    </location>
</feature>
<dbReference type="NCBIfam" id="NF037981">
    <property type="entry name" value="NCS2_1"/>
    <property type="match status" value="1"/>
</dbReference>
<feature type="transmembrane region" description="Helical" evidence="7">
    <location>
        <begin position="177"/>
        <end position="198"/>
    </location>
</feature>
<evidence type="ECO:0000313" key="9">
    <source>
        <dbReference type="WBParaSite" id="MBELARI_LOCUS18427"/>
    </source>
</evidence>
<dbReference type="AlphaFoldDB" id="A0AAF3EW51"/>
<evidence type="ECO:0000256" key="2">
    <source>
        <dbReference type="ARBA" id="ARBA00008821"/>
    </source>
</evidence>
<dbReference type="Pfam" id="PF00860">
    <property type="entry name" value="Xan_ur_permease"/>
    <property type="match status" value="1"/>
</dbReference>
<feature type="region of interest" description="Disordered" evidence="6">
    <location>
        <begin position="1"/>
        <end position="23"/>
    </location>
</feature>
<dbReference type="InterPro" id="IPR006043">
    <property type="entry name" value="NCS2"/>
</dbReference>
<feature type="transmembrane region" description="Helical" evidence="7">
    <location>
        <begin position="482"/>
        <end position="501"/>
    </location>
</feature>
<accession>A0AAF3EW51</accession>
<comment type="similarity">
    <text evidence="2">Belongs to the nucleobase:cation symporter-2 (NCS2) (TC 2.A.40) family.</text>
</comment>
<keyword evidence="5 7" id="KW-0472">Membrane</keyword>
<keyword evidence="3 7" id="KW-0812">Transmembrane</keyword>